<dbReference type="Pfam" id="PF03625">
    <property type="entry name" value="DUF302"/>
    <property type="match status" value="1"/>
</dbReference>
<dbReference type="SUPFAM" id="SSF103247">
    <property type="entry name" value="TT1751-like"/>
    <property type="match status" value="1"/>
</dbReference>
<name>A0ABT3Q260_9BACT</name>
<dbReference type="RefSeq" id="WP_265791342.1">
    <property type="nucleotide sequence ID" value="NZ_BAABRS010000004.1"/>
</dbReference>
<sequence length="128" mass="14434">MKYFYSATTDKSFDEAIDTVANLLKEEGFGVLTEIDVKETLKKKLDIDFKKYRILGACNPHFAHKALRSEDKIGVMLPCNVIIEEHESGQVEVSAVNPVASMQAVENEELHPIADEVRSRLEKVINQL</sequence>
<reference evidence="2 3" key="1">
    <citation type="submission" date="2021-11" db="EMBL/GenBank/DDBJ databases">
        <title>Aliifidinibius sp. nov., a new bacterium isolated from saline soil.</title>
        <authorList>
            <person name="Galisteo C."/>
            <person name="De La Haba R."/>
            <person name="Sanchez-Porro C."/>
            <person name="Ventosa A."/>
        </authorList>
    </citation>
    <scope>NUCLEOTIDE SEQUENCE [LARGE SCALE GENOMIC DNA]</scope>
    <source>
        <strain evidence="2 3">KACC 190600</strain>
    </source>
</reference>
<evidence type="ECO:0000259" key="1">
    <source>
        <dbReference type="Pfam" id="PF03625"/>
    </source>
</evidence>
<dbReference type="InterPro" id="IPR035923">
    <property type="entry name" value="TT1751-like_sf"/>
</dbReference>
<feature type="domain" description="DUF302" evidence="1">
    <location>
        <begin position="35"/>
        <end position="98"/>
    </location>
</feature>
<protein>
    <submittedName>
        <fullName evidence="2">DUF302 domain-containing protein</fullName>
    </submittedName>
</protein>
<dbReference type="PANTHER" id="PTHR38342:SF1">
    <property type="entry name" value="SLR5037 PROTEIN"/>
    <property type="match status" value="1"/>
</dbReference>
<accession>A0ABT3Q260</accession>
<dbReference type="EMBL" id="JAJNDC010000004">
    <property type="protein sequence ID" value="MCW9714212.1"/>
    <property type="molecule type" value="Genomic_DNA"/>
</dbReference>
<dbReference type="InterPro" id="IPR005180">
    <property type="entry name" value="DUF302"/>
</dbReference>
<evidence type="ECO:0000313" key="3">
    <source>
        <dbReference type="Proteomes" id="UP001207337"/>
    </source>
</evidence>
<proteinExistence type="predicted"/>
<dbReference type="Proteomes" id="UP001207337">
    <property type="component" value="Unassembled WGS sequence"/>
</dbReference>
<dbReference type="Gene3D" id="3.30.310.70">
    <property type="entry name" value="TT1751-like domain"/>
    <property type="match status" value="1"/>
</dbReference>
<gene>
    <name evidence="2" type="ORF">LQ318_14975</name>
</gene>
<evidence type="ECO:0000313" key="2">
    <source>
        <dbReference type="EMBL" id="MCW9714212.1"/>
    </source>
</evidence>
<keyword evidence="3" id="KW-1185">Reference proteome</keyword>
<dbReference type="PANTHER" id="PTHR38342">
    <property type="entry name" value="SLR5037 PROTEIN"/>
    <property type="match status" value="1"/>
</dbReference>
<dbReference type="InterPro" id="IPR016796">
    <property type="entry name" value="UCP021774"/>
</dbReference>
<dbReference type="CDD" id="cd14797">
    <property type="entry name" value="DUF302"/>
    <property type="match status" value="1"/>
</dbReference>
<dbReference type="PIRSF" id="PIRSF021774">
    <property type="entry name" value="UCP021774"/>
    <property type="match status" value="1"/>
</dbReference>
<organism evidence="2 3">
    <name type="scientific">Fodinibius salicampi</name>
    <dbReference type="NCBI Taxonomy" id="1920655"/>
    <lineage>
        <taxon>Bacteria</taxon>
        <taxon>Pseudomonadati</taxon>
        <taxon>Balneolota</taxon>
        <taxon>Balneolia</taxon>
        <taxon>Balneolales</taxon>
        <taxon>Balneolaceae</taxon>
        <taxon>Fodinibius</taxon>
    </lineage>
</organism>
<comment type="caution">
    <text evidence="2">The sequence shown here is derived from an EMBL/GenBank/DDBJ whole genome shotgun (WGS) entry which is preliminary data.</text>
</comment>